<feature type="domain" description="PRISE-like Rossmann-fold" evidence="2">
    <location>
        <begin position="56"/>
        <end position="179"/>
    </location>
</feature>
<protein>
    <recommendedName>
        <fullName evidence="2">PRISE-like Rossmann-fold domain-containing protein</fullName>
    </recommendedName>
</protein>
<dbReference type="Gene3D" id="3.40.50.720">
    <property type="entry name" value="NAD(P)-binding Rossmann-like Domain"/>
    <property type="match status" value="1"/>
</dbReference>
<keyword evidence="4" id="KW-1185">Reference proteome</keyword>
<organism evidence="3 4">
    <name type="scientific">Lepraria finkii</name>
    <dbReference type="NCBI Taxonomy" id="1340010"/>
    <lineage>
        <taxon>Eukaryota</taxon>
        <taxon>Fungi</taxon>
        <taxon>Dikarya</taxon>
        <taxon>Ascomycota</taxon>
        <taxon>Pezizomycotina</taxon>
        <taxon>Lecanoromycetes</taxon>
        <taxon>OSLEUM clade</taxon>
        <taxon>Lecanoromycetidae</taxon>
        <taxon>Lecanorales</taxon>
        <taxon>Lecanorineae</taxon>
        <taxon>Stereocaulaceae</taxon>
        <taxon>Lepraria</taxon>
    </lineage>
</organism>
<name>A0ABR4BG52_9LECA</name>
<dbReference type="PANTHER" id="PTHR32487:SF0">
    <property type="entry name" value="3-OXO-DELTA(4,5)-STEROID 5-BETA-REDUCTASE"/>
    <property type="match status" value="1"/>
</dbReference>
<evidence type="ECO:0000256" key="1">
    <source>
        <dbReference type="SAM" id="MobiDB-lite"/>
    </source>
</evidence>
<feature type="region of interest" description="Disordered" evidence="1">
    <location>
        <begin position="14"/>
        <end position="51"/>
    </location>
</feature>
<dbReference type="PANTHER" id="PTHR32487">
    <property type="entry name" value="3-OXO-DELTA(4,5)-STEROID 5-BETA-REDUCTASE"/>
    <property type="match status" value="1"/>
</dbReference>
<dbReference type="InterPro" id="IPR055222">
    <property type="entry name" value="PRISE-like_Rossmann-fold"/>
</dbReference>
<evidence type="ECO:0000259" key="2">
    <source>
        <dbReference type="Pfam" id="PF22917"/>
    </source>
</evidence>
<comment type="caution">
    <text evidence="3">The sequence shown here is derived from an EMBL/GenBank/DDBJ whole genome shotgun (WGS) entry which is preliminary data.</text>
</comment>
<reference evidence="3 4" key="1">
    <citation type="submission" date="2024-09" db="EMBL/GenBank/DDBJ databases">
        <title>Rethinking Asexuality: The Enigmatic Case of Functional Sexual Genes in Lepraria (Stereocaulaceae).</title>
        <authorList>
            <person name="Doellman M."/>
            <person name="Sun Y."/>
            <person name="Barcenas-Pena A."/>
            <person name="Lumbsch H.T."/>
            <person name="Grewe F."/>
        </authorList>
    </citation>
    <scope>NUCLEOTIDE SEQUENCE [LARGE SCALE GENOMIC DNA]</scope>
    <source>
        <strain evidence="3 4">Grewe 0041</strain>
    </source>
</reference>
<gene>
    <name evidence="3" type="ORF">ABVK25_003440</name>
</gene>
<accession>A0ABR4BG52</accession>
<feature type="compositionally biased region" description="Pro residues" evidence="1">
    <location>
        <begin position="14"/>
        <end position="24"/>
    </location>
</feature>
<sequence length="181" mass="20376">MHAFWAARSSIPWAEPPSNEPPCTPYHEARKKNNSSNVKHDNIASQNPPKEMAKQLQGVEAEYLFFAAYFQKDSEQENWNVNGVMLKNFLDALDITGASKKLKRIILTTGAIQYGVHLGELKQPMDESDPWVDGPGRPPNFYYHQQNILKEKTKGANWDSVGTYLNDVVGVAKNNLMNLAT</sequence>
<evidence type="ECO:0000313" key="3">
    <source>
        <dbReference type="EMBL" id="KAL2056417.1"/>
    </source>
</evidence>
<dbReference type="Pfam" id="PF22917">
    <property type="entry name" value="PRISE"/>
    <property type="match status" value="1"/>
</dbReference>
<dbReference type="Proteomes" id="UP001590951">
    <property type="component" value="Unassembled WGS sequence"/>
</dbReference>
<proteinExistence type="predicted"/>
<evidence type="ECO:0000313" key="4">
    <source>
        <dbReference type="Proteomes" id="UP001590951"/>
    </source>
</evidence>
<dbReference type="EMBL" id="JBHFEH010000008">
    <property type="protein sequence ID" value="KAL2056417.1"/>
    <property type="molecule type" value="Genomic_DNA"/>
</dbReference>